<sequence>MTPLTPEPFEDRKTLLERVEDSLLPLINLVFLLLMFFIVAGQLTDTAIPELPGMASPEAGEQPEADLVVSADGAFMVANEPVALDALPDTLPQPQDDTTLRIAAASGTAMDQLEVLFRTLEDAGFSEVILLTEPVE</sequence>
<reference evidence="9 10" key="1">
    <citation type="submission" date="2016-10" db="EMBL/GenBank/DDBJ databases">
        <authorList>
            <person name="de Groot N.N."/>
        </authorList>
    </citation>
    <scope>NUCLEOTIDE SEQUENCE [LARGE SCALE GENOMIC DNA]</scope>
    <source>
        <strain evidence="9 10">CGMCC 1.9167</strain>
    </source>
</reference>
<comment type="similarity">
    <text evidence="2 7">Belongs to the ExbD/TolR family.</text>
</comment>
<evidence type="ECO:0000256" key="8">
    <source>
        <dbReference type="SAM" id="Phobius"/>
    </source>
</evidence>
<evidence type="ECO:0000256" key="5">
    <source>
        <dbReference type="ARBA" id="ARBA00022989"/>
    </source>
</evidence>
<dbReference type="RefSeq" id="WP_092012625.1">
    <property type="nucleotide sequence ID" value="NZ_FOYW01000001.1"/>
</dbReference>
<feature type="transmembrane region" description="Helical" evidence="8">
    <location>
        <begin position="23"/>
        <end position="44"/>
    </location>
</feature>
<evidence type="ECO:0000256" key="6">
    <source>
        <dbReference type="ARBA" id="ARBA00023136"/>
    </source>
</evidence>
<comment type="subcellular location">
    <subcellularLocation>
        <location evidence="1">Cell membrane</location>
        <topology evidence="1">Single-pass membrane protein</topology>
    </subcellularLocation>
    <subcellularLocation>
        <location evidence="7">Cell membrane</location>
        <topology evidence="7">Single-pass type II membrane protein</topology>
    </subcellularLocation>
</comment>
<dbReference type="GO" id="GO:0005886">
    <property type="term" value="C:plasma membrane"/>
    <property type="evidence" value="ECO:0007669"/>
    <property type="project" value="UniProtKB-SubCell"/>
</dbReference>
<evidence type="ECO:0000256" key="7">
    <source>
        <dbReference type="RuleBase" id="RU003879"/>
    </source>
</evidence>
<keyword evidence="7" id="KW-0813">Transport</keyword>
<name>A0A1I6IJK5_9GAMM</name>
<evidence type="ECO:0000256" key="4">
    <source>
        <dbReference type="ARBA" id="ARBA00022692"/>
    </source>
</evidence>
<dbReference type="EMBL" id="FOYW01000001">
    <property type="protein sequence ID" value="SFR66896.1"/>
    <property type="molecule type" value="Genomic_DNA"/>
</dbReference>
<gene>
    <name evidence="9" type="ORF">SAMN05216203_2391</name>
</gene>
<dbReference type="OrthoDB" id="6371949at2"/>
<keyword evidence="5 8" id="KW-1133">Transmembrane helix</keyword>
<dbReference type="Pfam" id="PF02472">
    <property type="entry name" value="ExbD"/>
    <property type="match status" value="1"/>
</dbReference>
<keyword evidence="4 7" id="KW-0812">Transmembrane</keyword>
<dbReference type="GO" id="GO:0015031">
    <property type="term" value="P:protein transport"/>
    <property type="evidence" value="ECO:0007669"/>
    <property type="project" value="UniProtKB-KW"/>
</dbReference>
<accession>A0A1I6IJK5</accession>
<keyword evidence="7" id="KW-0653">Protein transport</keyword>
<dbReference type="InterPro" id="IPR003400">
    <property type="entry name" value="ExbD"/>
</dbReference>
<evidence type="ECO:0000313" key="9">
    <source>
        <dbReference type="EMBL" id="SFR66896.1"/>
    </source>
</evidence>
<protein>
    <submittedName>
        <fullName evidence="9">Outer membrane transport energization protein ExbD</fullName>
    </submittedName>
</protein>
<dbReference type="AlphaFoldDB" id="A0A1I6IJK5"/>
<keyword evidence="10" id="KW-1185">Reference proteome</keyword>
<dbReference type="GO" id="GO:0022857">
    <property type="term" value="F:transmembrane transporter activity"/>
    <property type="evidence" value="ECO:0007669"/>
    <property type="project" value="InterPro"/>
</dbReference>
<keyword evidence="3" id="KW-1003">Cell membrane</keyword>
<evidence type="ECO:0000256" key="2">
    <source>
        <dbReference type="ARBA" id="ARBA00005811"/>
    </source>
</evidence>
<dbReference type="STRING" id="650891.SAMN05216203_2391"/>
<dbReference type="Proteomes" id="UP000198644">
    <property type="component" value="Unassembled WGS sequence"/>
</dbReference>
<evidence type="ECO:0000256" key="1">
    <source>
        <dbReference type="ARBA" id="ARBA00004162"/>
    </source>
</evidence>
<evidence type="ECO:0000313" key="10">
    <source>
        <dbReference type="Proteomes" id="UP000198644"/>
    </source>
</evidence>
<organism evidence="9 10">
    <name type="scientific">Marinobacter daqiaonensis</name>
    <dbReference type="NCBI Taxonomy" id="650891"/>
    <lineage>
        <taxon>Bacteria</taxon>
        <taxon>Pseudomonadati</taxon>
        <taxon>Pseudomonadota</taxon>
        <taxon>Gammaproteobacteria</taxon>
        <taxon>Pseudomonadales</taxon>
        <taxon>Marinobacteraceae</taxon>
        <taxon>Marinobacter</taxon>
    </lineage>
</organism>
<evidence type="ECO:0000256" key="3">
    <source>
        <dbReference type="ARBA" id="ARBA00022475"/>
    </source>
</evidence>
<proteinExistence type="inferred from homology"/>
<keyword evidence="6 8" id="KW-0472">Membrane</keyword>